<reference evidence="3" key="2">
    <citation type="submission" date="2023-11" db="UniProtKB">
        <authorList>
            <consortium name="WormBaseParasite"/>
        </authorList>
    </citation>
    <scope>IDENTIFICATION</scope>
</reference>
<keyword evidence="1" id="KW-0732">Signal</keyword>
<evidence type="ECO:0000313" key="2">
    <source>
        <dbReference type="Proteomes" id="UP000050792"/>
    </source>
</evidence>
<organism evidence="2 3">
    <name type="scientific">Schistosoma rodhaini</name>
    <dbReference type="NCBI Taxonomy" id="6188"/>
    <lineage>
        <taxon>Eukaryota</taxon>
        <taxon>Metazoa</taxon>
        <taxon>Spiralia</taxon>
        <taxon>Lophotrochozoa</taxon>
        <taxon>Platyhelminthes</taxon>
        <taxon>Trematoda</taxon>
        <taxon>Digenea</taxon>
        <taxon>Strigeidida</taxon>
        <taxon>Schistosomatoidea</taxon>
        <taxon>Schistosomatidae</taxon>
        <taxon>Schistosoma</taxon>
    </lineage>
</organism>
<protein>
    <submittedName>
        <fullName evidence="3">Uncharacterized protein</fullName>
    </submittedName>
</protein>
<dbReference type="Proteomes" id="UP000050792">
    <property type="component" value="Unassembled WGS sequence"/>
</dbReference>
<dbReference type="AlphaFoldDB" id="A0AA85FPA6"/>
<sequence length="91" mass="10045">MQLIGTSCLVIVCLIQILVPLCKCTTWAIQCTGNECCDIDVPKSNLTTTLCCVKDGCEGRNDNQESTLQNYGRKQQMVNRLKEGVQKLGGY</sequence>
<name>A0AA85FPA6_9TREM</name>
<feature type="signal peptide" evidence="1">
    <location>
        <begin position="1"/>
        <end position="24"/>
    </location>
</feature>
<dbReference type="WBParaSite" id="SRDH1_59410.1">
    <property type="protein sequence ID" value="SRDH1_59410.1"/>
    <property type="gene ID" value="SRDH1_59410"/>
</dbReference>
<evidence type="ECO:0000313" key="3">
    <source>
        <dbReference type="WBParaSite" id="SRDH1_59410.1"/>
    </source>
</evidence>
<evidence type="ECO:0000256" key="1">
    <source>
        <dbReference type="SAM" id="SignalP"/>
    </source>
</evidence>
<proteinExistence type="predicted"/>
<accession>A0AA85FPA6</accession>
<feature type="chain" id="PRO_5041742141" evidence="1">
    <location>
        <begin position="25"/>
        <end position="91"/>
    </location>
</feature>
<reference evidence="2" key="1">
    <citation type="submission" date="2022-06" db="EMBL/GenBank/DDBJ databases">
        <authorList>
            <person name="Berger JAMES D."/>
            <person name="Berger JAMES D."/>
        </authorList>
    </citation>
    <scope>NUCLEOTIDE SEQUENCE [LARGE SCALE GENOMIC DNA]</scope>
</reference>
<keyword evidence="2" id="KW-1185">Reference proteome</keyword>